<protein>
    <recommendedName>
        <fullName evidence="4">Cys-tRNA(Pro)/Cys-tRNA(Cys) deacylase</fullName>
        <ecNumber evidence="4">4.2.-.-</ecNumber>
    </recommendedName>
</protein>
<dbReference type="EMBL" id="JANEYT010000007">
    <property type="protein sequence ID" value="MCQ1057365.1"/>
    <property type="molecule type" value="Genomic_DNA"/>
</dbReference>
<feature type="domain" description="YbaK/aminoacyl-tRNA synthetase-associated" evidence="5">
    <location>
        <begin position="32"/>
        <end position="146"/>
    </location>
</feature>
<dbReference type="RefSeq" id="WP_255040971.1">
    <property type="nucleotide sequence ID" value="NZ_JANEYT010000007.1"/>
</dbReference>
<dbReference type="PIRSF" id="PIRSF006181">
    <property type="entry name" value="EbsC_YbaK"/>
    <property type="match status" value="1"/>
</dbReference>
<dbReference type="InterPro" id="IPR004369">
    <property type="entry name" value="Prolyl-tRNA_editing_YbaK/EbsC"/>
</dbReference>
<evidence type="ECO:0000259" key="5">
    <source>
        <dbReference type="Pfam" id="PF04073"/>
    </source>
</evidence>
<dbReference type="Pfam" id="PF04073">
    <property type="entry name" value="tRNA_edit"/>
    <property type="match status" value="1"/>
</dbReference>
<accession>A0ABT1MXZ5</accession>
<dbReference type="CDD" id="cd00002">
    <property type="entry name" value="YbaK_deacylase"/>
    <property type="match status" value="1"/>
</dbReference>
<keyword evidence="3 4" id="KW-0456">Lyase</keyword>
<name>A0ABT1MXZ5_9GAMM</name>
<dbReference type="NCBIfam" id="TIGR00011">
    <property type="entry name" value="YbaK_EbsC"/>
    <property type="match status" value="1"/>
</dbReference>
<dbReference type="EC" id="4.2.-.-" evidence="4"/>
<gene>
    <name evidence="6" type="primary">ybaK</name>
    <name evidence="6" type="ORF">NHN17_04655</name>
</gene>
<evidence type="ECO:0000256" key="4">
    <source>
        <dbReference type="PIRNR" id="PIRNR006181"/>
    </source>
</evidence>
<keyword evidence="7" id="KW-1185">Reference proteome</keyword>
<dbReference type="PANTHER" id="PTHR30411">
    <property type="entry name" value="CYTOPLASMIC PROTEIN"/>
    <property type="match status" value="1"/>
</dbReference>
<dbReference type="InterPro" id="IPR007214">
    <property type="entry name" value="YbaK/aa-tRNA-synth-assoc-dom"/>
</dbReference>
<organism evidence="6 7">
    <name type="scientific">Photobacterium pectinilyticum</name>
    <dbReference type="NCBI Taxonomy" id="2906793"/>
    <lineage>
        <taxon>Bacteria</taxon>
        <taxon>Pseudomonadati</taxon>
        <taxon>Pseudomonadota</taxon>
        <taxon>Gammaproteobacteria</taxon>
        <taxon>Vibrionales</taxon>
        <taxon>Vibrionaceae</taxon>
        <taxon>Photobacterium</taxon>
    </lineage>
</organism>
<keyword evidence="2 4" id="KW-0648">Protein biosynthesis</keyword>
<dbReference type="InterPro" id="IPR036754">
    <property type="entry name" value="YbaK/aa-tRNA-synt-asso_dom_sf"/>
</dbReference>
<evidence type="ECO:0000313" key="6">
    <source>
        <dbReference type="EMBL" id="MCQ1057365.1"/>
    </source>
</evidence>
<comment type="similarity">
    <text evidence="1 4">Belongs to the prolyl-tRNA editing family. YbaK/EbsC subfamily.</text>
</comment>
<evidence type="ECO:0000256" key="1">
    <source>
        <dbReference type="ARBA" id="ARBA00009798"/>
    </source>
</evidence>
<dbReference type="Gene3D" id="3.90.960.10">
    <property type="entry name" value="YbaK/aminoacyl-tRNA synthetase-associated domain"/>
    <property type="match status" value="1"/>
</dbReference>
<evidence type="ECO:0000256" key="2">
    <source>
        <dbReference type="ARBA" id="ARBA00022917"/>
    </source>
</evidence>
<evidence type="ECO:0000256" key="3">
    <source>
        <dbReference type="ARBA" id="ARBA00023239"/>
    </source>
</evidence>
<dbReference type="SUPFAM" id="SSF55826">
    <property type="entry name" value="YbaK/ProRS associated domain"/>
    <property type="match status" value="1"/>
</dbReference>
<reference evidence="6 7" key="1">
    <citation type="submission" date="2022-07" db="EMBL/GenBank/DDBJ databases">
        <title>Photobacterium pectinilyticum sp. nov., a marine bacterium isolated from surface seawater of Qingdao offshore.</title>
        <authorList>
            <person name="Wang X."/>
        </authorList>
    </citation>
    <scope>NUCLEOTIDE SEQUENCE [LARGE SCALE GENOMIC DNA]</scope>
    <source>
        <strain evidence="6 7">ZSDE20</strain>
    </source>
</reference>
<dbReference type="Proteomes" id="UP001524460">
    <property type="component" value="Unassembled WGS sequence"/>
</dbReference>
<dbReference type="PANTHER" id="PTHR30411:SF0">
    <property type="entry name" value="CYS-TRNA(PRO)_CYS-TRNA(CYS) DEACYLASE YBAK"/>
    <property type="match status" value="1"/>
</dbReference>
<comment type="caution">
    <text evidence="6">The sequence shown here is derived from an EMBL/GenBank/DDBJ whole genome shotgun (WGS) entry which is preliminary data.</text>
</comment>
<proteinExistence type="inferred from homology"/>
<sequence>MTPAINLAKKKKIAHTIHQYKHDPTNTNFGLEAAEVLGQDPSQVFKTLLFSLNSDPKKLAVAIVPVAGLLDLKAAAKAAGAKKADMADPQIAEKTTGYIVGGISPLGQKKRLPTFLDASAQQFETICVSAGRRGLEIELAPSDLLALTGGLFAPLAKL</sequence>
<evidence type="ECO:0000313" key="7">
    <source>
        <dbReference type="Proteomes" id="UP001524460"/>
    </source>
</evidence>